<accession>A0AA94Y2V5</accession>
<keyword evidence="2" id="KW-0255">Endonuclease</keyword>
<dbReference type="AlphaFoldDB" id="A0AA94Y2V5"/>
<gene>
    <name evidence="2" type="ORF">NUH22_08620</name>
</gene>
<protein>
    <submittedName>
        <fullName evidence="2">HNH endonuclease</fullName>
    </submittedName>
</protein>
<evidence type="ECO:0000256" key="1">
    <source>
        <dbReference type="SAM" id="MobiDB-lite"/>
    </source>
</evidence>
<dbReference type="EMBL" id="CP102487">
    <property type="protein sequence ID" value="UUX60650.1"/>
    <property type="molecule type" value="Genomic_DNA"/>
</dbReference>
<feature type="compositionally biased region" description="Basic residues" evidence="1">
    <location>
        <begin position="297"/>
        <end position="307"/>
    </location>
</feature>
<sequence length="610" mass="65642">MKTTALLAAMRELCQGPWKLGSQLTSAMLLELGTMCLSILTAIGRLVHQSKDPRLVLLNLQLIEQVEQLAHFQKIALAFDAELTAAHALSLSTLDTLRKLPGRPQAELDACLAQPPQLASGRTCYNNAEELIAAWLGISFFEAQRRIDDAHLLIGRRTSSGEECAPRFEHLAELFAQGSVDRRRIAQISRQLEKLEPGDMTFDGVPAPLRARGTDGQLLEESAAQALAELGPNAARKQIGAQINQYRETHGMIIPPKLGFFIGKVIGGVHTFHLRTDASQAEVLHSMAAQSGNPRTKAGKAARKPANHRSASSDPDQPSQENDTAADQEQNRPAPPTPDWLISEQPMPDWARSETAGDNETPAERETAAEDVAGTPNDTQSQAGPADHEAPDAAGRRLNALMAILAASATPGKQKNIVPKVLVYMWLSDLQNLAEAHGVSAHGVDIPPGELRRLLAHAGIIPLVLGSNSQPLDMGRSQRFHKGAIRTAIMARDRGCIVPDCTTPPENTEVDHYDVPWSDGGETSVWSGAGLCTTGHHQRHADQLKVVDVDGLPHVILPEHLDPEQKPRRNTYWGALQAGDCPARTQPAEPAGPTPPATDGNAGPDPDGSP</sequence>
<reference evidence="2" key="1">
    <citation type="journal article" date="2022" name="Pest Manag. Sci.">
        <title>Glutamicibacter halophytocola-mediated host fitness of potato tuber moth on Solanaceae crops.</title>
        <authorList>
            <person name="Wang W."/>
            <person name="Xiao G."/>
            <person name="Du G."/>
            <person name="Chang L."/>
            <person name="Yang Y."/>
            <person name="Ye J."/>
            <person name="Chen B."/>
        </authorList>
    </citation>
    <scope>NUCLEOTIDE SEQUENCE</scope>
    <source>
        <strain evidence="2">S2</strain>
    </source>
</reference>
<organism evidence="2 3">
    <name type="scientific">Glutamicibacter halophytocola</name>
    <dbReference type="NCBI Taxonomy" id="1933880"/>
    <lineage>
        <taxon>Bacteria</taxon>
        <taxon>Bacillati</taxon>
        <taxon>Actinomycetota</taxon>
        <taxon>Actinomycetes</taxon>
        <taxon>Micrococcales</taxon>
        <taxon>Micrococcaceae</taxon>
        <taxon>Glutamicibacter</taxon>
    </lineage>
</organism>
<evidence type="ECO:0000313" key="3">
    <source>
        <dbReference type="Proteomes" id="UP001060018"/>
    </source>
</evidence>
<dbReference type="Proteomes" id="UP001060018">
    <property type="component" value="Chromosome"/>
</dbReference>
<dbReference type="GO" id="GO:0004519">
    <property type="term" value="F:endonuclease activity"/>
    <property type="evidence" value="ECO:0007669"/>
    <property type="project" value="UniProtKB-KW"/>
</dbReference>
<evidence type="ECO:0000313" key="2">
    <source>
        <dbReference type="EMBL" id="UUX60650.1"/>
    </source>
</evidence>
<proteinExistence type="predicted"/>
<feature type="compositionally biased region" description="Polar residues" evidence="1">
    <location>
        <begin position="309"/>
        <end position="328"/>
    </location>
</feature>
<name>A0AA94Y2V5_9MICC</name>
<keyword evidence="2" id="KW-0540">Nuclease</keyword>
<feature type="region of interest" description="Disordered" evidence="1">
    <location>
        <begin position="559"/>
        <end position="610"/>
    </location>
</feature>
<keyword evidence="2" id="KW-0378">Hydrolase</keyword>
<dbReference type="InterPro" id="IPR003615">
    <property type="entry name" value="HNH_nuc"/>
</dbReference>
<dbReference type="RefSeq" id="WP_194943848.1">
    <property type="nucleotide sequence ID" value="NZ_CP012750.1"/>
</dbReference>
<feature type="region of interest" description="Disordered" evidence="1">
    <location>
        <begin position="289"/>
        <end position="391"/>
    </location>
</feature>
<dbReference type="CDD" id="cd00085">
    <property type="entry name" value="HNHc"/>
    <property type="match status" value="1"/>
</dbReference>